<reference evidence="1 2" key="1">
    <citation type="journal article" date="2021" name="Hortic Res">
        <title>High-quality reference genome and annotation aids understanding of berry development for evergreen blueberry (Vaccinium darrowii).</title>
        <authorList>
            <person name="Yu J."/>
            <person name="Hulse-Kemp A.M."/>
            <person name="Babiker E."/>
            <person name="Staton M."/>
        </authorList>
    </citation>
    <scope>NUCLEOTIDE SEQUENCE [LARGE SCALE GENOMIC DNA]</scope>
    <source>
        <strain evidence="2">cv. NJ 8807/NJ 8810</strain>
        <tissue evidence="1">Young leaf</tissue>
    </source>
</reference>
<dbReference type="EMBL" id="CM037152">
    <property type="protein sequence ID" value="KAH7832841.1"/>
    <property type="molecule type" value="Genomic_DNA"/>
</dbReference>
<proteinExistence type="predicted"/>
<gene>
    <name evidence="1" type="ORF">Vadar_000543</name>
</gene>
<comment type="caution">
    <text evidence="1">The sequence shown here is derived from an EMBL/GenBank/DDBJ whole genome shotgun (WGS) entry which is preliminary data.</text>
</comment>
<protein>
    <submittedName>
        <fullName evidence="1">Uncharacterized protein</fullName>
    </submittedName>
</protein>
<evidence type="ECO:0000313" key="1">
    <source>
        <dbReference type="EMBL" id="KAH7832841.1"/>
    </source>
</evidence>
<evidence type="ECO:0000313" key="2">
    <source>
        <dbReference type="Proteomes" id="UP000828048"/>
    </source>
</evidence>
<sequence length="356" mass="40062">MAARLREIKAGNDSYDEDGECLSNMPTVGDVENGLESFQDKSSTVGDPIKGPRRGRPPGKRKQSMGEQIIRKNAQAKKRIECSSADAKSIPDVDVHTHATGFHESVMQESCYVAPSQGSVGCIGMWSYDLNESPFDLGLEFVMDSMKILICRYGSEVLVVRLVGGIKLFDVFRKICDRWDTLCFGRFSLSYVLEGCNCKLIDEEDFDNMLYLCPDSNRIYSTVEEVRPSIALSGGSTTAVTVGAIGVLEDVDMEEPLDKFCRHTETRVTAKCKFERCEWRVHAILDRSSREFVIKDLLNEHRCGSTYRRNKHKRVTSSLVASEIASMVNQNNNTSPMHILEFFVDKYGLDLPYYHA</sequence>
<dbReference type="Proteomes" id="UP000828048">
    <property type="component" value="Chromosome 2"/>
</dbReference>
<name>A0ACB7WWU0_9ERIC</name>
<organism evidence="1 2">
    <name type="scientific">Vaccinium darrowii</name>
    <dbReference type="NCBI Taxonomy" id="229202"/>
    <lineage>
        <taxon>Eukaryota</taxon>
        <taxon>Viridiplantae</taxon>
        <taxon>Streptophyta</taxon>
        <taxon>Embryophyta</taxon>
        <taxon>Tracheophyta</taxon>
        <taxon>Spermatophyta</taxon>
        <taxon>Magnoliopsida</taxon>
        <taxon>eudicotyledons</taxon>
        <taxon>Gunneridae</taxon>
        <taxon>Pentapetalae</taxon>
        <taxon>asterids</taxon>
        <taxon>Ericales</taxon>
        <taxon>Ericaceae</taxon>
        <taxon>Vaccinioideae</taxon>
        <taxon>Vaccinieae</taxon>
        <taxon>Vaccinium</taxon>
    </lineage>
</organism>
<accession>A0ACB7WWU0</accession>
<keyword evidence="2" id="KW-1185">Reference proteome</keyword>